<organism evidence="1 2">
    <name type="scientific">Melastoma candidum</name>
    <dbReference type="NCBI Taxonomy" id="119954"/>
    <lineage>
        <taxon>Eukaryota</taxon>
        <taxon>Viridiplantae</taxon>
        <taxon>Streptophyta</taxon>
        <taxon>Embryophyta</taxon>
        <taxon>Tracheophyta</taxon>
        <taxon>Spermatophyta</taxon>
        <taxon>Magnoliopsida</taxon>
        <taxon>eudicotyledons</taxon>
        <taxon>Gunneridae</taxon>
        <taxon>Pentapetalae</taxon>
        <taxon>rosids</taxon>
        <taxon>malvids</taxon>
        <taxon>Myrtales</taxon>
        <taxon>Melastomataceae</taxon>
        <taxon>Melastomatoideae</taxon>
        <taxon>Melastomateae</taxon>
        <taxon>Melastoma</taxon>
    </lineage>
</organism>
<sequence length="113" mass="12844">MLLRICNGDVYLFVQDSYELPLAVVDEIVEKTPQQVGFQVPVRTTRTNILGFKYGPLYGVGYCTGSLSWDECVDCLISARSQLFQVCSNRGKGAQIHLKDRAIRYEEYEIDDL</sequence>
<gene>
    <name evidence="1" type="ORF">MLD38_004576</name>
</gene>
<keyword evidence="2" id="KW-1185">Reference proteome</keyword>
<accession>A0ACB9S9E9</accession>
<reference evidence="2" key="1">
    <citation type="journal article" date="2023" name="Front. Plant Sci.">
        <title>Chromosomal-level genome assembly of Melastoma candidum provides insights into trichome evolution.</title>
        <authorList>
            <person name="Zhong Y."/>
            <person name="Wu W."/>
            <person name="Sun C."/>
            <person name="Zou P."/>
            <person name="Liu Y."/>
            <person name="Dai S."/>
            <person name="Zhou R."/>
        </authorList>
    </citation>
    <scope>NUCLEOTIDE SEQUENCE [LARGE SCALE GENOMIC DNA]</scope>
</reference>
<proteinExistence type="predicted"/>
<evidence type="ECO:0000313" key="2">
    <source>
        <dbReference type="Proteomes" id="UP001057402"/>
    </source>
</evidence>
<protein>
    <submittedName>
        <fullName evidence="1">Uncharacterized protein</fullName>
    </submittedName>
</protein>
<dbReference type="EMBL" id="CM042881">
    <property type="protein sequence ID" value="KAI4386661.1"/>
    <property type="molecule type" value="Genomic_DNA"/>
</dbReference>
<dbReference type="Proteomes" id="UP001057402">
    <property type="component" value="Chromosome 2"/>
</dbReference>
<evidence type="ECO:0000313" key="1">
    <source>
        <dbReference type="EMBL" id="KAI4386661.1"/>
    </source>
</evidence>
<comment type="caution">
    <text evidence="1">The sequence shown here is derived from an EMBL/GenBank/DDBJ whole genome shotgun (WGS) entry which is preliminary data.</text>
</comment>
<name>A0ACB9S9E9_9MYRT</name>